<name>A0A0C3BBP5_PILCF</name>
<feature type="non-terminal residue" evidence="1">
    <location>
        <position position="1"/>
    </location>
</feature>
<protein>
    <recommendedName>
        <fullName evidence="3">Retrotransposon gag domain-containing protein</fullName>
    </recommendedName>
</protein>
<dbReference type="EMBL" id="KN833056">
    <property type="protein sequence ID" value="KIM74742.1"/>
    <property type="molecule type" value="Genomic_DNA"/>
</dbReference>
<keyword evidence="2" id="KW-1185">Reference proteome</keyword>
<reference evidence="2" key="2">
    <citation type="submission" date="2015-01" db="EMBL/GenBank/DDBJ databases">
        <title>Evolutionary Origins and Diversification of the Mycorrhizal Mutualists.</title>
        <authorList>
            <consortium name="DOE Joint Genome Institute"/>
            <consortium name="Mycorrhizal Genomics Consortium"/>
            <person name="Kohler A."/>
            <person name="Kuo A."/>
            <person name="Nagy L.G."/>
            <person name="Floudas D."/>
            <person name="Copeland A."/>
            <person name="Barry K.W."/>
            <person name="Cichocki N."/>
            <person name="Veneault-Fourrey C."/>
            <person name="LaButti K."/>
            <person name="Lindquist E.A."/>
            <person name="Lipzen A."/>
            <person name="Lundell T."/>
            <person name="Morin E."/>
            <person name="Murat C."/>
            <person name="Riley R."/>
            <person name="Ohm R."/>
            <person name="Sun H."/>
            <person name="Tunlid A."/>
            <person name="Henrissat B."/>
            <person name="Grigoriev I.V."/>
            <person name="Hibbett D.S."/>
            <person name="Martin F."/>
        </authorList>
    </citation>
    <scope>NUCLEOTIDE SEQUENCE [LARGE SCALE GENOMIC DNA]</scope>
    <source>
        <strain evidence="2">F 1598</strain>
    </source>
</reference>
<organism evidence="1 2">
    <name type="scientific">Piloderma croceum (strain F 1598)</name>
    <dbReference type="NCBI Taxonomy" id="765440"/>
    <lineage>
        <taxon>Eukaryota</taxon>
        <taxon>Fungi</taxon>
        <taxon>Dikarya</taxon>
        <taxon>Basidiomycota</taxon>
        <taxon>Agaricomycotina</taxon>
        <taxon>Agaricomycetes</taxon>
        <taxon>Agaricomycetidae</taxon>
        <taxon>Atheliales</taxon>
        <taxon>Atheliaceae</taxon>
        <taxon>Piloderma</taxon>
    </lineage>
</organism>
<proteinExistence type="predicted"/>
<evidence type="ECO:0000313" key="2">
    <source>
        <dbReference type="Proteomes" id="UP000054166"/>
    </source>
</evidence>
<dbReference type="AlphaFoldDB" id="A0A0C3BBP5"/>
<gene>
    <name evidence="1" type="ORF">PILCRDRAFT_24244</name>
</gene>
<dbReference type="InParanoid" id="A0A0C3BBP5"/>
<dbReference type="HOGENOM" id="CLU_109023_0_0_1"/>
<dbReference type="Proteomes" id="UP000054166">
    <property type="component" value="Unassembled WGS sequence"/>
</dbReference>
<sequence length="158" mass="17806">QGDGPRLKVREPNPFNGTDPIKLCMFLIQLQLSFNDCPCAFADNGNQVNFAILYLKGIALTHFENSLIEPDLLNPPAWDNDYGEFVLELKIYFGSPDLVSKAESKLENLSMKPTQHIAKYLVKFCQLATITGRDNHTLQHQLYHELPACIKDEVSQVG</sequence>
<accession>A0A0C3BBP5</accession>
<evidence type="ECO:0000313" key="1">
    <source>
        <dbReference type="EMBL" id="KIM74742.1"/>
    </source>
</evidence>
<dbReference type="STRING" id="765440.A0A0C3BBP5"/>
<dbReference type="OrthoDB" id="2691415at2759"/>
<reference evidence="1 2" key="1">
    <citation type="submission" date="2014-04" db="EMBL/GenBank/DDBJ databases">
        <authorList>
            <consortium name="DOE Joint Genome Institute"/>
            <person name="Kuo A."/>
            <person name="Tarkka M."/>
            <person name="Buscot F."/>
            <person name="Kohler A."/>
            <person name="Nagy L.G."/>
            <person name="Floudas D."/>
            <person name="Copeland A."/>
            <person name="Barry K.W."/>
            <person name="Cichocki N."/>
            <person name="Veneault-Fourrey C."/>
            <person name="LaButti K."/>
            <person name="Lindquist E.A."/>
            <person name="Lipzen A."/>
            <person name="Lundell T."/>
            <person name="Morin E."/>
            <person name="Murat C."/>
            <person name="Sun H."/>
            <person name="Tunlid A."/>
            <person name="Henrissat B."/>
            <person name="Grigoriev I.V."/>
            <person name="Hibbett D.S."/>
            <person name="Martin F."/>
            <person name="Nordberg H.P."/>
            <person name="Cantor M.N."/>
            <person name="Hua S.X."/>
        </authorList>
    </citation>
    <scope>NUCLEOTIDE SEQUENCE [LARGE SCALE GENOMIC DNA]</scope>
    <source>
        <strain evidence="1 2">F 1598</strain>
    </source>
</reference>
<feature type="non-terminal residue" evidence="1">
    <location>
        <position position="158"/>
    </location>
</feature>
<evidence type="ECO:0008006" key="3">
    <source>
        <dbReference type="Google" id="ProtNLM"/>
    </source>
</evidence>